<dbReference type="PROSITE" id="PS50067">
    <property type="entry name" value="KINESIN_MOTOR_2"/>
    <property type="match status" value="1"/>
</dbReference>
<dbReference type="PANTHER" id="PTHR47972:SF65">
    <property type="entry name" value="KINESIN-LIKE PROTEIN"/>
    <property type="match status" value="1"/>
</dbReference>
<accession>A9V1R0</accession>
<dbReference type="InParanoid" id="A9V1R0"/>
<keyword evidence="4" id="KW-0493">Microtubule</keyword>
<keyword evidence="3 4" id="KW-0505">Motor protein</keyword>
<dbReference type="InterPro" id="IPR027417">
    <property type="entry name" value="P-loop_NTPase"/>
</dbReference>
<dbReference type="OMA" id="YERTRTW"/>
<sequence>MRIQLQDITAKYLKEQTQRKLLYNKVQELRGNIRVFCRVRQDTRGPCALQFPSATELVVPKLQGGTELIEFEHCYGPNSKQETIFSDTRPIILSCVDGYNVCIIAYGQTGSGKTYTMMGPLVSNVHAFIRAYVHMCVCACGCVRWAVDLHDRVVNGRQDNPGVNRRAVTELVQLCAEREEVDYEITASMMEVYNEHIYDLLTESRESTLSIRQAAGRTFVDGAKEVRVQTQQEIFDVMEMGDRNRSVGATQMNTDSSRSHLLFRITVKGVNKISKQTTQGTLTLVDLAGSERVSKTDASGDRLVEAAAINKSLSALGQVFKALASNAPHVPYRNSKLTHALSDSLGGDSKTAVFVNVSPLETNLSETLMTLKFGQGIRKIELGPAKRKTGPPKPK</sequence>
<dbReference type="SMART" id="SM00129">
    <property type="entry name" value="KISc"/>
    <property type="match status" value="1"/>
</dbReference>
<dbReference type="GO" id="GO:0005874">
    <property type="term" value="C:microtubule"/>
    <property type="evidence" value="ECO:0000318"/>
    <property type="project" value="GO_Central"/>
</dbReference>
<evidence type="ECO:0000313" key="7">
    <source>
        <dbReference type="Proteomes" id="UP000001357"/>
    </source>
</evidence>
<evidence type="ECO:0000256" key="3">
    <source>
        <dbReference type="PROSITE-ProRule" id="PRU00283"/>
    </source>
</evidence>
<keyword evidence="1 3" id="KW-0547">Nucleotide-binding</keyword>
<gene>
    <name evidence="6" type="ORF">MONBRDRAFT_8985</name>
</gene>
<dbReference type="InterPro" id="IPR027640">
    <property type="entry name" value="Kinesin-like_fam"/>
</dbReference>
<dbReference type="GO" id="GO:0008017">
    <property type="term" value="F:microtubule binding"/>
    <property type="evidence" value="ECO:0000318"/>
    <property type="project" value="GO_Central"/>
</dbReference>
<keyword evidence="7" id="KW-1185">Reference proteome</keyword>
<dbReference type="GO" id="GO:0005737">
    <property type="term" value="C:cytoplasm"/>
    <property type="evidence" value="ECO:0000318"/>
    <property type="project" value="GO_Central"/>
</dbReference>
<reference evidence="6 7" key="1">
    <citation type="journal article" date="2008" name="Nature">
        <title>The genome of the choanoflagellate Monosiga brevicollis and the origin of metazoans.</title>
        <authorList>
            <consortium name="JGI Sequencing"/>
            <person name="King N."/>
            <person name="Westbrook M.J."/>
            <person name="Young S.L."/>
            <person name="Kuo A."/>
            <person name="Abedin M."/>
            <person name="Chapman J."/>
            <person name="Fairclough S."/>
            <person name="Hellsten U."/>
            <person name="Isogai Y."/>
            <person name="Letunic I."/>
            <person name="Marr M."/>
            <person name="Pincus D."/>
            <person name="Putnam N."/>
            <person name="Rokas A."/>
            <person name="Wright K.J."/>
            <person name="Zuzow R."/>
            <person name="Dirks W."/>
            <person name="Good M."/>
            <person name="Goodstein D."/>
            <person name="Lemons D."/>
            <person name="Li W."/>
            <person name="Lyons J.B."/>
            <person name="Morris A."/>
            <person name="Nichols S."/>
            <person name="Richter D.J."/>
            <person name="Salamov A."/>
            <person name="Bork P."/>
            <person name="Lim W.A."/>
            <person name="Manning G."/>
            <person name="Miller W.T."/>
            <person name="McGinnis W."/>
            <person name="Shapiro H."/>
            <person name="Tjian R."/>
            <person name="Grigoriev I.V."/>
            <person name="Rokhsar D."/>
        </authorList>
    </citation>
    <scope>NUCLEOTIDE SEQUENCE [LARGE SCALE GENOMIC DNA]</scope>
    <source>
        <strain evidence="7">MX1 / ATCC 50154</strain>
    </source>
</reference>
<dbReference type="InterPro" id="IPR019821">
    <property type="entry name" value="Kinesin_motor_CS"/>
</dbReference>
<dbReference type="PRINTS" id="PR00380">
    <property type="entry name" value="KINESINHEAVY"/>
</dbReference>
<feature type="domain" description="Kinesin motor" evidence="5">
    <location>
        <begin position="32"/>
        <end position="380"/>
    </location>
</feature>
<protein>
    <recommendedName>
        <fullName evidence="4">Kinesin-like protein</fullName>
    </recommendedName>
</protein>
<dbReference type="eggNOG" id="KOG0239">
    <property type="taxonomic scope" value="Eukaryota"/>
</dbReference>
<dbReference type="Pfam" id="PF00225">
    <property type="entry name" value="Kinesin"/>
    <property type="match status" value="1"/>
</dbReference>
<dbReference type="EMBL" id="CH991554">
    <property type="protein sequence ID" value="EDQ88488.1"/>
    <property type="molecule type" value="Genomic_DNA"/>
</dbReference>
<dbReference type="InterPro" id="IPR001752">
    <property type="entry name" value="Kinesin_motor_dom"/>
</dbReference>
<evidence type="ECO:0000259" key="5">
    <source>
        <dbReference type="PROSITE" id="PS50067"/>
    </source>
</evidence>
<dbReference type="GO" id="GO:0003777">
    <property type="term" value="F:microtubule motor activity"/>
    <property type="evidence" value="ECO:0000318"/>
    <property type="project" value="GO_Central"/>
</dbReference>
<name>A9V1R0_MONBE</name>
<dbReference type="STRING" id="81824.A9V1R0"/>
<dbReference type="InterPro" id="IPR036961">
    <property type="entry name" value="Kinesin_motor_dom_sf"/>
</dbReference>
<dbReference type="GO" id="GO:0007018">
    <property type="term" value="P:microtubule-based movement"/>
    <property type="evidence" value="ECO:0000318"/>
    <property type="project" value="GO_Central"/>
</dbReference>
<proteinExistence type="inferred from homology"/>
<dbReference type="PANTHER" id="PTHR47972">
    <property type="entry name" value="KINESIN-LIKE PROTEIN KLP-3"/>
    <property type="match status" value="1"/>
</dbReference>
<evidence type="ECO:0000256" key="2">
    <source>
        <dbReference type="ARBA" id="ARBA00022840"/>
    </source>
</evidence>
<dbReference type="RefSeq" id="XP_001746592.1">
    <property type="nucleotide sequence ID" value="XM_001746540.1"/>
</dbReference>
<dbReference type="PROSITE" id="PS00411">
    <property type="entry name" value="KINESIN_MOTOR_1"/>
    <property type="match status" value="1"/>
</dbReference>
<feature type="binding site" evidence="3">
    <location>
        <begin position="107"/>
        <end position="114"/>
    </location>
    <ligand>
        <name>ATP</name>
        <dbReference type="ChEBI" id="CHEBI:30616"/>
    </ligand>
</feature>
<dbReference type="GO" id="GO:0016887">
    <property type="term" value="F:ATP hydrolysis activity"/>
    <property type="evidence" value="ECO:0000318"/>
    <property type="project" value="GO_Central"/>
</dbReference>
<dbReference type="AlphaFoldDB" id="A9V1R0"/>
<dbReference type="GO" id="GO:0005871">
    <property type="term" value="C:kinesin complex"/>
    <property type="evidence" value="ECO:0000318"/>
    <property type="project" value="GO_Central"/>
</dbReference>
<dbReference type="GeneID" id="5891972"/>
<dbReference type="GO" id="GO:0005524">
    <property type="term" value="F:ATP binding"/>
    <property type="evidence" value="ECO:0007669"/>
    <property type="project" value="UniProtKB-UniRule"/>
</dbReference>
<comment type="similarity">
    <text evidence="3 4">Belongs to the TRAFAC class myosin-kinesin ATPase superfamily. Kinesin family.</text>
</comment>
<dbReference type="Gene3D" id="3.40.850.10">
    <property type="entry name" value="Kinesin motor domain"/>
    <property type="match status" value="1"/>
</dbReference>
<dbReference type="Proteomes" id="UP000001357">
    <property type="component" value="Unassembled WGS sequence"/>
</dbReference>
<evidence type="ECO:0000313" key="6">
    <source>
        <dbReference type="EMBL" id="EDQ88488.1"/>
    </source>
</evidence>
<dbReference type="KEGG" id="mbr:MONBRDRAFT_8985"/>
<dbReference type="SUPFAM" id="SSF52540">
    <property type="entry name" value="P-loop containing nucleoside triphosphate hydrolases"/>
    <property type="match status" value="1"/>
</dbReference>
<organism evidence="6 7">
    <name type="scientific">Monosiga brevicollis</name>
    <name type="common">Choanoflagellate</name>
    <dbReference type="NCBI Taxonomy" id="81824"/>
    <lineage>
        <taxon>Eukaryota</taxon>
        <taxon>Choanoflagellata</taxon>
        <taxon>Craspedida</taxon>
        <taxon>Salpingoecidae</taxon>
        <taxon>Monosiga</taxon>
    </lineage>
</organism>
<evidence type="ECO:0000256" key="4">
    <source>
        <dbReference type="RuleBase" id="RU000394"/>
    </source>
</evidence>
<keyword evidence="2 3" id="KW-0067">ATP-binding</keyword>
<evidence type="ECO:0000256" key="1">
    <source>
        <dbReference type="ARBA" id="ARBA00022741"/>
    </source>
</evidence>